<sequence length="145" mass="16325">MPSEIQELHEVLRKAGQRLTPQRMMVLSVLAEQGGHMGAEEILALVRQEYPYLNLSTVYRTLDLLVELGMVAQTDLGEGVRQFELVGSRPHHHLICRQCSGTVEVGDDLLGPLRQTLREQFGFEACMDHFAIFGICRSCRNQSNS</sequence>
<keyword evidence="4" id="KW-0805">Transcription regulation</keyword>
<proteinExistence type="inferred from homology"/>
<keyword evidence="7" id="KW-0479">Metal-binding</keyword>
<gene>
    <name evidence="8" type="ORF">NITHO_4670012</name>
</gene>
<feature type="binding site" evidence="7">
    <location>
        <position position="139"/>
    </location>
    <ligand>
        <name>Zn(2+)</name>
        <dbReference type="ChEBI" id="CHEBI:29105"/>
    </ligand>
</feature>
<evidence type="ECO:0000313" key="9">
    <source>
        <dbReference type="Proteomes" id="UP000004221"/>
    </source>
</evidence>
<comment type="caution">
    <text evidence="8">The sequence shown here is derived from an EMBL/GenBank/DDBJ whole genome shotgun (WGS) entry which is preliminary data.</text>
</comment>
<dbReference type="InterPro" id="IPR002481">
    <property type="entry name" value="FUR"/>
</dbReference>
<comment type="similarity">
    <text evidence="1">Belongs to the Fur family.</text>
</comment>
<dbReference type="GO" id="GO:0000976">
    <property type="term" value="F:transcription cis-regulatory region binding"/>
    <property type="evidence" value="ECO:0007669"/>
    <property type="project" value="TreeGrafter"/>
</dbReference>
<evidence type="ECO:0000313" key="8">
    <source>
        <dbReference type="EMBL" id="CCF85225.1"/>
    </source>
</evidence>
<evidence type="ECO:0000256" key="6">
    <source>
        <dbReference type="ARBA" id="ARBA00023163"/>
    </source>
</evidence>
<protein>
    <submittedName>
        <fullName evidence="8">Ferric uptake regulator, Fur family</fullName>
    </submittedName>
</protein>
<dbReference type="InterPro" id="IPR036388">
    <property type="entry name" value="WH-like_DNA-bd_sf"/>
</dbReference>
<keyword evidence="9" id="KW-1185">Reference proteome</keyword>
<dbReference type="PANTHER" id="PTHR33202">
    <property type="entry name" value="ZINC UPTAKE REGULATION PROTEIN"/>
    <property type="match status" value="1"/>
</dbReference>
<feature type="binding site" evidence="7">
    <location>
        <position position="99"/>
    </location>
    <ligand>
        <name>Zn(2+)</name>
        <dbReference type="ChEBI" id="CHEBI:29105"/>
    </ligand>
</feature>
<dbReference type="GO" id="GO:0008270">
    <property type="term" value="F:zinc ion binding"/>
    <property type="evidence" value="ECO:0007669"/>
    <property type="project" value="TreeGrafter"/>
</dbReference>
<dbReference type="Gene3D" id="1.10.10.10">
    <property type="entry name" value="Winged helix-like DNA-binding domain superfamily/Winged helix DNA-binding domain"/>
    <property type="match status" value="1"/>
</dbReference>
<dbReference type="CDD" id="cd07153">
    <property type="entry name" value="Fur_like"/>
    <property type="match status" value="1"/>
</dbReference>
<keyword evidence="6" id="KW-0804">Transcription</keyword>
<dbReference type="PANTHER" id="PTHR33202:SF7">
    <property type="entry name" value="FERRIC UPTAKE REGULATION PROTEIN"/>
    <property type="match status" value="1"/>
</dbReference>
<evidence type="ECO:0000256" key="5">
    <source>
        <dbReference type="ARBA" id="ARBA00023125"/>
    </source>
</evidence>
<dbReference type="GO" id="GO:0003700">
    <property type="term" value="F:DNA-binding transcription factor activity"/>
    <property type="evidence" value="ECO:0007669"/>
    <property type="project" value="InterPro"/>
</dbReference>
<feature type="binding site" evidence="7">
    <location>
        <position position="136"/>
    </location>
    <ligand>
        <name>Zn(2+)</name>
        <dbReference type="ChEBI" id="CHEBI:29105"/>
    </ligand>
</feature>
<reference evidence="8 9" key="1">
    <citation type="journal article" date="2012" name="ISME J.">
        <title>Nitrification expanded: discovery, physiology and genomics of a nitrite-oxidizing bacterium from the phylum Chloroflexi.</title>
        <authorList>
            <person name="Sorokin D.Y."/>
            <person name="Lucker S."/>
            <person name="Vejmelkova D."/>
            <person name="Kostrikina N.A."/>
            <person name="Kleerebezem R."/>
            <person name="Rijpstra W.I."/>
            <person name="Damste J.S."/>
            <person name="Le Paslier D."/>
            <person name="Muyzer G."/>
            <person name="Wagner M."/>
            <person name="van Loosdrecht M.C."/>
            <person name="Daims H."/>
        </authorList>
    </citation>
    <scope>NUCLEOTIDE SEQUENCE [LARGE SCALE GENOMIC DNA]</scope>
    <source>
        <strain evidence="9">none</strain>
    </source>
</reference>
<name>I4EKL3_9BACT</name>
<feature type="binding site" evidence="7">
    <location>
        <position position="96"/>
    </location>
    <ligand>
        <name>Zn(2+)</name>
        <dbReference type="ChEBI" id="CHEBI:29105"/>
    </ligand>
</feature>
<comment type="cofactor">
    <cofactor evidence="7">
        <name>Zn(2+)</name>
        <dbReference type="ChEBI" id="CHEBI:29105"/>
    </cofactor>
    <text evidence="7">Binds 1 zinc ion per subunit.</text>
</comment>
<dbReference type="Pfam" id="PF01475">
    <property type="entry name" value="FUR"/>
    <property type="match status" value="1"/>
</dbReference>
<accession>I4EKL3</accession>
<dbReference type="RefSeq" id="WP_008479979.1">
    <property type="nucleotide sequence ID" value="NZ_CAGS01000409.1"/>
</dbReference>
<dbReference type="SUPFAM" id="SSF46785">
    <property type="entry name" value="Winged helix' DNA-binding domain"/>
    <property type="match status" value="1"/>
</dbReference>
<keyword evidence="2" id="KW-0678">Repressor</keyword>
<dbReference type="Gene3D" id="3.30.1490.190">
    <property type="match status" value="1"/>
</dbReference>
<keyword evidence="3 7" id="KW-0862">Zinc</keyword>
<evidence type="ECO:0000256" key="2">
    <source>
        <dbReference type="ARBA" id="ARBA00022491"/>
    </source>
</evidence>
<dbReference type="GO" id="GO:0045892">
    <property type="term" value="P:negative regulation of DNA-templated transcription"/>
    <property type="evidence" value="ECO:0007669"/>
    <property type="project" value="TreeGrafter"/>
</dbReference>
<keyword evidence="5" id="KW-0238">DNA-binding</keyword>
<dbReference type="GO" id="GO:1900376">
    <property type="term" value="P:regulation of secondary metabolite biosynthetic process"/>
    <property type="evidence" value="ECO:0007669"/>
    <property type="project" value="TreeGrafter"/>
</dbReference>
<dbReference type="AlphaFoldDB" id="I4EKL3"/>
<evidence type="ECO:0000256" key="4">
    <source>
        <dbReference type="ARBA" id="ARBA00023015"/>
    </source>
</evidence>
<dbReference type="Proteomes" id="UP000004221">
    <property type="component" value="Unassembled WGS sequence"/>
</dbReference>
<evidence type="ECO:0000256" key="7">
    <source>
        <dbReference type="PIRSR" id="PIRSR602481-1"/>
    </source>
</evidence>
<dbReference type="OrthoDB" id="8659436at2"/>
<dbReference type="InterPro" id="IPR043135">
    <property type="entry name" value="Fur_C"/>
</dbReference>
<evidence type="ECO:0000256" key="3">
    <source>
        <dbReference type="ARBA" id="ARBA00022833"/>
    </source>
</evidence>
<evidence type="ECO:0000256" key="1">
    <source>
        <dbReference type="ARBA" id="ARBA00007957"/>
    </source>
</evidence>
<dbReference type="InterPro" id="IPR036390">
    <property type="entry name" value="WH_DNA-bd_sf"/>
</dbReference>
<organism evidence="8 9">
    <name type="scientific">Nitrolancea hollandica Lb</name>
    <dbReference type="NCBI Taxonomy" id="1129897"/>
    <lineage>
        <taxon>Bacteria</taxon>
        <taxon>Pseudomonadati</taxon>
        <taxon>Thermomicrobiota</taxon>
        <taxon>Thermomicrobia</taxon>
        <taxon>Sphaerobacterales</taxon>
        <taxon>Sphaerobacterineae</taxon>
        <taxon>Sphaerobacteraceae</taxon>
        <taxon>Nitrolancea</taxon>
    </lineage>
</organism>
<dbReference type="EMBL" id="CAGS01000409">
    <property type="protein sequence ID" value="CCF85225.1"/>
    <property type="molecule type" value="Genomic_DNA"/>
</dbReference>